<name>A0A0G1RJC5_9BACT</name>
<dbReference type="GO" id="GO:0004672">
    <property type="term" value="F:protein kinase activity"/>
    <property type="evidence" value="ECO:0007669"/>
    <property type="project" value="InterPro"/>
</dbReference>
<dbReference type="PROSITE" id="PS50011">
    <property type="entry name" value="PROTEIN_KINASE_DOM"/>
    <property type="match status" value="1"/>
</dbReference>
<dbReference type="Gene3D" id="3.30.200.20">
    <property type="entry name" value="Phosphorylase Kinase, domain 1"/>
    <property type="match status" value="1"/>
</dbReference>
<protein>
    <submittedName>
        <fullName evidence="3">Homoserine kinase</fullName>
    </submittedName>
</protein>
<dbReference type="InterPro" id="IPR011009">
    <property type="entry name" value="Kinase-like_dom_sf"/>
</dbReference>
<dbReference type="GO" id="GO:0005524">
    <property type="term" value="F:ATP binding"/>
    <property type="evidence" value="ECO:0007669"/>
    <property type="project" value="InterPro"/>
</dbReference>
<dbReference type="GO" id="GO:0004413">
    <property type="term" value="F:homoserine kinase activity"/>
    <property type="evidence" value="ECO:0007669"/>
    <property type="project" value="TreeGrafter"/>
</dbReference>
<reference evidence="3 4" key="1">
    <citation type="journal article" date="2015" name="Nature">
        <title>rRNA introns, odd ribosomes, and small enigmatic genomes across a large radiation of phyla.</title>
        <authorList>
            <person name="Brown C.T."/>
            <person name="Hug L.A."/>
            <person name="Thomas B.C."/>
            <person name="Sharon I."/>
            <person name="Castelle C.J."/>
            <person name="Singh A."/>
            <person name="Wilkins M.J."/>
            <person name="Williams K.H."/>
            <person name="Banfield J.F."/>
        </authorList>
    </citation>
    <scope>NUCLEOTIDE SEQUENCE [LARGE SCALE GENOMIC DNA]</scope>
</reference>
<dbReference type="InterPro" id="IPR050249">
    <property type="entry name" value="Pseudomonas-type_ThrB"/>
</dbReference>
<proteinExistence type="inferred from homology"/>
<evidence type="ECO:0000256" key="1">
    <source>
        <dbReference type="ARBA" id="ARBA00038240"/>
    </source>
</evidence>
<evidence type="ECO:0000313" key="4">
    <source>
        <dbReference type="Proteomes" id="UP000034307"/>
    </source>
</evidence>
<keyword evidence="3" id="KW-0808">Transferase</keyword>
<accession>A0A0G1RJC5</accession>
<dbReference type="Gene3D" id="3.90.1200.10">
    <property type="match status" value="1"/>
</dbReference>
<dbReference type="PANTHER" id="PTHR21064:SF6">
    <property type="entry name" value="AMINOGLYCOSIDE PHOSPHOTRANSFERASE DOMAIN-CONTAINING PROTEIN"/>
    <property type="match status" value="1"/>
</dbReference>
<dbReference type="GO" id="GO:0009088">
    <property type="term" value="P:threonine biosynthetic process"/>
    <property type="evidence" value="ECO:0007669"/>
    <property type="project" value="TreeGrafter"/>
</dbReference>
<keyword evidence="3" id="KW-0418">Kinase</keyword>
<dbReference type="EMBL" id="LCNO01000024">
    <property type="protein sequence ID" value="KKU57162.1"/>
    <property type="molecule type" value="Genomic_DNA"/>
</dbReference>
<dbReference type="STRING" id="1618358.UX80_C0024G0028"/>
<dbReference type="InterPro" id="IPR000719">
    <property type="entry name" value="Prot_kinase_dom"/>
</dbReference>
<comment type="caution">
    <text evidence="3">The sequence shown here is derived from an EMBL/GenBank/DDBJ whole genome shotgun (WGS) entry which is preliminary data.</text>
</comment>
<organism evidence="3 4">
    <name type="scientific">Candidatus Amesbacteria bacterium GW2011_GWA2_47_11b</name>
    <dbReference type="NCBI Taxonomy" id="1618358"/>
    <lineage>
        <taxon>Bacteria</taxon>
        <taxon>Candidatus Amesiibacteriota</taxon>
    </lineage>
</organism>
<comment type="similarity">
    <text evidence="1">Belongs to the pseudomonas-type ThrB family.</text>
</comment>
<evidence type="ECO:0000259" key="2">
    <source>
        <dbReference type="PROSITE" id="PS50011"/>
    </source>
</evidence>
<sequence>MFLKTDLETQSVSDVLAFFGIEIPREITRIGDGIANHSYIAKTNQGEYVVKFLVAQTTKNIENDIIIQKQLRRVGINTPLYIQNKDGRYIFNNNDTSAVVSERIDGVIPRKVMGKLAKDIGQKLAIFHKSVLKLSYPNNKGLMNPKVSGIVSELFAQSLPKGIIHGDLHNGNILVDPAEKDSVVAILDFEEAGENLYIVDLAVTLMSVCTSSDENIVDTDLMQAVTSGYESVRQLSKEEKYWLPEAIKYSAKAWIKWFNENGYDKYAEKHQMRLNSLNWKD</sequence>
<feature type="domain" description="Protein kinase" evidence="2">
    <location>
        <begin position="24"/>
        <end position="281"/>
    </location>
</feature>
<dbReference type="SUPFAM" id="SSF56112">
    <property type="entry name" value="Protein kinase-like (PK-like)"/>
    <property type="match status" value="1"/>
</dbReference>
<dbReference type="Proteomes" id="UP000034307">
    <property type="component" value="Unassembled WGS sequence"/>
</dbReference>
<dbReference type="Pfam" id="PF01636">
    <property type="entry name" value="APH"/>
    <property type="match status" value="1"/>
</dbReference>
<evidence type="ECO:0000313" key="3">
    <source>
        <dbReference type="EMBL" id="KKU57162.1"/>
    </source>
</evidence>
<dbReference type="InterPro" id="IPR002575">
    <property type="entry name" value="Aminoglycoside_PTrfase"/>
</dbReference>
<dbReference type="PANTHER" id="PTHR21064">
    <property type="entry name" value="AMINOGLYCOSIDE PHOSPHOTRANSFERASE DOMAIN-CONTAINING PROTEIN-RELATED"/>
    <property type="match status" value="1"/>
</dbReference>
<dbReference type="AlphaFoldDB" id="A0A0G1RJC5"/>
<gene>
    <name evidence="3" type="ORF">UX80_C0024G0028</name>
</gene>